<accession>A0A919KJC9</accession>
<dbReference type="GeneID" id="95350826"/>
<dbReference type="RefSeq" id="WP_190208858.1">
    <property type="nucleotide sequence ID" value="NZ_BNBO01000001.1"/>
</dbReference>
<dbReference type="PROSITE" id="PS00715">
    <property type="entry name" value="SIGMA70_1"/>
    <property type="match status" value="1"/>
</dbReference>
<dbReference type="PRINTS" id="PR00046">
    <property type="entry name" value="SIGMA70FCT"/>
</dbReference>
<keyword evidence="1" id="KW-0805">Transcription regulation</keyword>
<dbReference type="NCBIfam" id="TIGR02937">
    <property type="entry name" value="sigma70-ECF"/>
    <property type="match status" value="1"/>
</dbReference>
<evidence type="ECO:0000256" key="3">
    <source>
        <dbReference type="ARBA" id="ARBA00023125"/>
    </source>
</evidence>
<dbReference type="Proteomes" id="UP000617734">
    <property type="component" value="Unassembled WGS sequence"/>
</dbReference>
<evidence type="ECO:0000256" key="2">
    <source>
        <dbReference type="ARBA" id="ARBA00023082"/>
    </source>
</evidence>
<reference evidence="6" key="2">
    <citation type="submission" date="2020-09" db="EMBL/GenBank/DDBJ databases">
        <authorList>
            <person name="Sun Q."/>
            <person name="Ohkuma M."/>
        </authorList>
    </citation>
    <scope>NUCLEOTIDE SEQUENCE</scope>
    <source>
        <strain evidence="6">JCM 4646</strain>
    </source>
</reference>
<dbReference type="PANTHER" id="PTHR30385">
    <property type="entry name" value="SIGMA FACTOR F FLAGELLAR"/>
    <property type="match status" value="1"/>
</dbReference>
<dbReference type="CDD" id="cd06171">
    <property type="entry name" value="Sigma70_r4"/>
    <property type="match status" value="1"/>
</dbReference>
<dbReference type="NCBIfam" id="TIGR02980">
    <property type="entry name" value="SigBFG"/>
    <property type="match status" value="1"/>
</dbReference>
<organism evidence="6 7">
    <name type="scientific">Kitasatospora indigofera</name>
    <dbReference type="NCBI Taxonomy" id="67307"/>
    <lineage>
        <taxon>Bacteria</taxon>
        <taxon>Bacillati</taxon>
        <taxon>Actinomycetota</taxon>
        <taxon>Actinomycetes</taxon>
        <taxon>Kitasatosporales</taxon>
        <taxon>Streptomycetaceae</taxon>
        <taxon>Kitasatospora</taxon>
    </lineage>
</organism>
<feature type="domain" description="RNA polymerase sigma-70" evidence="5">
    <location>
        <begin position="95"/>
        <end position="108"/>
    </location>
</feature>
<evidence type="ECO:0000256" key="1">
    <source>
        <dbReference type="ARBA" id="ARBA00023015"/>
    </source>
</evidence>
<dbReference type="Pfam" id="PF04539">
    <property type="entry name" value="Sigma70_r3"/>
    <property type="match status" value="1"/>
</dbReference>
<dbReference type="InterPro" id="IPR007624">
    <property type="entry name" value="RNA_pol_sigma70_r3"/>
</dbReference>
<dbReference type="GO" id="GO:0006352">
    <property type="term" value="P:DNA-templated transcription initiation"/>
    <property type="evidence" value="ECO:0007669"/>
    <property type="project" value="InterPro"/>
</dbReference>
<protein>
    <submittedName>
        <fullName evidence="6">RNA polymerase sigma factor</fullName>
    </submittedName>
</protein>
<dbReference type="Gene3D" id="1.20.120.1810">
    <property type="match status" value="1"/>
</dbReference>
<dbReference type="SUPFAM" id="SSF88659">
    <property type="entry name" value="Sigma3 and sigma4 domains of RNA polymerase sigma factors"/>
    <property type="match status" value="2"/>
</dbReference>
<keyword evidence="2" id="KW-0731">Sigma factor</keyword>
<dbReference type="InterPro" id="IPR036388">
    <property type="entry name" value="WH-like_DNA-bd_sf"/>
</dbReference>
<evidence type="ECO:0000313" key="7">
    <source>
        <dbReference type="Proteomes" id="UP000617734"/>
    </source>
</evidence>
<dbReference type="SUPFAM" id="SSF88946">
    <property type="entry name" value="Sigma2 domain of RNA polymerase sigma factors"/>
    <property type="match status" value="1"/>
</dbReference>
<evidence type="ECO:0000313" key="6">
    <source>
        <dbReference type="EMBL" id="GHH59503.1"/>
    </source>
</evidence>
<dbReference type="InterPro" id="IPR014322">
    <property type="entry name" value="RNA_pol_sigma-B/F/G"/>
</dbReference>
<dbReference type="InterPro" id="IPR007627">
    <property type="entry name" value="RNA_pol_sigma70_r2"/>
</dbReference>
<dbReference type="EMBL" id="BNBO01000001">
    <property type="protein sequence ID" value="GHH59503.1"/>
    <property type="molecule type" value="Genomic_DNA"/>
</dbReference>
<dbReference type="InterPro" id="IPR014284">
    <property type="entry name" value="RNA_pol_sigma-70_dom"/>
</dbReference>
<dbReference type="GO" id="GO:0003677">
    <property type="term" value="F:DNA binding"/>
    <property type="evidence" value="ECO:0007669"/>
    <property type="project" value="UniProtKB-KW"/>
</dbReference>
<dbReference type="Gene3D" id="1.10.10.10">
    <property type="entry name" value="Winged helix-like DNA-binding domain superfamily/Winged helix DNA-binding domain"/>
    <property type="match status" value="2"/>
</dbReference>
<dbReference type="InterPro" id="IPR000943">
    <property type="entry name" value="RNA_pol_sigma70"/>
</dbReference>
<evidence type="ECO:0000259" key="5">
    <source>
        <dbReference type="PROSITE" id="PS00715"/>
    </source>
</evidence>
<dbReference type="InterPro" id="IPR007630">
    <property type="entry name" value="RNA_pol_sigma70_r4"/>
</dbReference>
<sequence>MTVQYVAPTTAPADRITGQVLPVAPASALPRAENPREVAPADARALSKDLFLRLRDLEEGTPEYSYVRGTLIELNIALVKFTARRFSHRSEPMDDIIQVGTIGLIKAIDRFDPTLDYEFSTFALPTITGEIKRYFRDTSWMVHVPRRMQELRLTLAKAGDDLQQALDRAPTPREIAQHLSMDEQDVIEGLKAAEAYSTHSLDMPGDDEDAEGSIAARFAVEEKGFEAVLDLESLKPLVAALPDRERAILSMRFGAEMTQSQIGERLGVSQMHISRILNRTLSRLREALLTEQ</sequence>
<name>A0A919KJC9_9ACTN</name>
<keyword evidence="7" id="KW-1185">Reference proteome</keyword>
<proteinExistence type="predicted"/>
<gene>
    <name evidence="6" type="ORF">GCM10018781_02800</name>
</gene>
<keyword evidence="4" id="KW-0804">Transcription</keyword>
<evidence type="ECO:0000256" key="4">
    <source>
        <dbReference type="ARBA" id="ARBA00023163"/>
    </source>
</evidence>
<dbReference type="Pfam" id="PF04545">
    <property type="entry name" value="Sigma70_r4"/>
    <property type="match status" value="1"/>
</dbReference>
<dbReference type="InterPro" id="IPR013325">
    <property type="entry name" value="RNA_pol_sigma_r2"/>
</dbReference>
<dbReference type="GO" id="GO:0016987">
    <property type="term" value="F:sigma factor activity"/>
    <property type="evidence" value="ECO:0007669"/>
    <property type="project" value="UniProtKB-KW"/>
</dbReference>
<comment type="caution">
    <text evidence="6">The sequence shown here is derived from an EMBL/GenBank/DDBJ whole genome shotgun (WGS) entry which is preliminary data.</text>
</comment>
<dbReference type="InterPro" id="IPR013324">
    <property type="entry name" value="RNA_pol_sigma_r3/r4-like"/>
</dbReference>
<dbReference type="Pfam" id="PF04542">
    <property type="entry name" value="Sigma70_r2"/>
    <property type="match status" value="1"/>
</dbReference>
<dbReference type="AlphaFoldDB" id="A0A919KJC9"/>
<reference evidence="6" key="1">
    <citation type="journal article" date="2014" name="Int. J. Syst. Evol. Microbiol.">
        <title>Complete genome sequence of Corynebacterium casei LMG S-19264T (=DSM 44701T), isolated from a smear-ripened cheese.</title>
        <authorList>
            <consortium name="US DOE Joint Genome Institute (JGI-PGF)"/>
            <person name="Walter F."/>
            <person name="Albersmeier A."/>
            <person name="Kalinowski J."/>
            <person name="Ruckert C."/>
        </authorList>
    </citation>
    <scope>NUCLEOTIDE SEQUENCE</scope>
    <source>
        <strain evidence="6">JCM 4646</strain>
    </source>
</reference>
<dbReference type="PANTHER" id="PTHR30385:SF4">
    <property type="entry name" value="RNA POLYMERASE SIGMA-E FACTOR"/>
    <property type="match status" value="1"/>
</dbReference>
<keyword evidence="3" id="KW-0238">DNA-binding</keyword>